<accession>A0ABP1C1J8</accession>
<proteinExistence type="predicted"/>
<protein>
    <recommendedName>
        <fullName evidence="3">Transposase</fullName>
    </recommendedName>
</protein>
<sequence>MLKAKTPFQPKHALEFGLEVCSMDRHGNETVRCLFCVYLGRDKVVVEPGGSRKRKSCSDIKYYNAPFAPQNYRSHNWGQHSEAWTEYQALSREDKDNFFKDKTSVVNTLHNYIDTTKDTIHFSLSSGIVDVIIGDIFFRNDEVLIDIDDDDDDANAVAAILKKAKTKAMEKTHAMKLFVKDPNDDQMYNVTINNAMRYELVMDHVLIGMSFRQVAAAIQHTKDQAKVAKLTGINDLIVGQYVRIAVAVALQRIADLLDDDTIWAFSLACDGSTHRDQHFLDVRVRICFRGVLLNLHLVAIPMFERHTALNTFNLLIKFLNAMYAS</sequence>
<organism evidence="1 2">
    <name type="scientific">Sphagnum jensenii</name>
    <dbReference type="NCBI Taxonomy" id="128206"/>
    <lineage>
        <taxon>Eukaryota</taxon>
        <taxon>Viridiplantae</taxon>
        <taxon>Streptophyta</taxon>
        <taxon>Embryophyta</taxon>
        <taxon>Bryophyta</taxon>
        <taxon>Sphagnophytina</taxon>
        <taxon>Sphagnopsida</taxon>
        <taxon>Sphagnales</taxon>
        <taxon>Sphagnaceae</taxon>
        <taxon>Sphagnum</taxon>
    </lineage>
</organism>
<gene>
    <name evidence="1" type="ORF">CSSPJE1EN2_LOCUS23912</name>
</gene>
<evidence type="ECO:0008006" key="3">
    <source>
        <dbReference type="Google" id="ProtNLM"/>
    </source>
</evidence>
<dbReference type="EMBL" id="OZ023710">
    <property type="protein sequence ID" value="CAK9882661.1"/>
    <property type="molecule type" value="Genomic_DNA"/>
</dbReference>
<reference evidence="1" key="1">
    <citation type="submission" date="2024-03" db="EMBL/GenBank/DDBJ databases">
        <authorList>
            <consortium name="ELIXIR-Norway"/>
            <consortium name="Elixir Norway"/>
        </authorList>
    </citation>
    <scope>NUCLEOTIDE SEQUENCE</scope>
</reference>
<evidence type="ECO:0000313" key="2">
    <source>
        <dbReference type="Proteomes" id="UP001497522"/>
    </source>
</evidence>
<evidence type="ECO:0000313" key="1">
    <source>
        <dbReference type="EMBL" id="CAK9882661.1"/>
    </source>
</evidence>
<name>A0ABP1C1J8_9BRYO</name>
<dbReference type="PANTHER" id="PTHR37067:SF3">
    <property type="entry name" value="PX DOMAIN-CONTAINING PROTEIN"/>
    <property type="match status" value="1"/>
</dbReference>
<dbReference type="PANTHER" id="PTHR37067">
    <property type="entry name" value="PX DOMAIN-CONTAINING PROTEIN"/>
    <property type="match status" value="1"/>
</dbReference>
<dbReference type="Proteomes" id="UP001497522">
    <property type="component" value="Chromosome 9"/>
</dbReference>
<keyword evidence="2" id="KW-1185">Reference proteome</keyword>